<evidence type="ECO:0000256" key="2">
    <source>
        <dbReference type="ARBA" id="ARBA00007346"/>
    </source>
</evidence>
<dbReference type="GeneID" id="20195997"/>
<dbReference type="EMBL" id="AMQM01006351">
    <property type="status" value="NOT_ANNOTATED_CDS"/>
    <property type="molecule type" value="Genomic_DNA"/>
</dbReference>
<dbReference type="InterPro" id="IPR036204">
    <property type="entry name" value="ATP_synth_f6_sf_mt"/>
</dbReference>
<evidence type="ECO:0000256" key="7">
    <source>
        <dbReference type="ARBA" id="ARBA00023065"/>
    </source>
</evidence>
<dbReference type="CTD" id="20195997"/>
<evidence type="ECO:0000256" key="3">
    <source>
        <dbReference type="ARBA" id="ARBA00022448"/>
    </source>
</evidence>
<organism evidence="11 12">
    <name type="scientific">Helobdella robusta</name>
    <name type="common">Californian leech</name>
    <dbReference type="NCBI Taxonomy" id="6412"/>
    <lineage>
        <taxon>Eukaryota</taxon>
        <taxon>Metazoa</taxon>
        <taxon>Spiralia</taxon>
        <taxon>Lophotrochozoa</taxon>
        <taxon>Annelida</taxon>
        <taxon>Clitellata</taxon>
        <taxon>Hirudinea</taxon>
        <taxon>Rhynchobdellida</taxon>
        <taxon>Glossiphoniidae</taxon>
        <taxon>Helobdella</taxon>
    </lineage>
</organism>
<keyword evidence="3" id="KW-0813">Transport</keyword>
<dbReference type="GO" id="GO:0005743">
    <property type="term" value="C:mitochondrial inner membrane"/>
    <property type="evidence" value="ECO:0007669"/>
    <property type="project" value="UniProtKB-SubCell"/>
</dbReference>
<dbReference type="SUPFAM" id="SSF111357">
    <property type="entry name" value="Mitochondrial ATP synthase coupling factor 6"/>
    <property type="match status" value="1"/>
</dbReference>
<dbReference type="AlphaFoldDB" id="T1EHE7"/>
<dbReference type="GO" id="GO:0015986">
    <property type="term" value="P:proton motive force-driven ATP synthesis"/>
    <property type="evidence" value="ECO:0007669"/>
    <property type="project" value="InterPro"/>
</dbReference>
<dbReference type="FunCoup" id="T1EHE7">
    <property type="interactions" value="1186"/>
</dbReference>
<dbReference type="Proteomes" id="UP000015101">
    <property type="component" value="Unassembled WGS sequence"/>
</dbReference>
<dbReference type="InterPro" id="IPR008387">
    <property type="entry name" value="ATP_synth_f6_mt"/>
</dbReference>
<keyword evidence="9" id="KW-0472">Membrane</keyword>
<evidence type="ECO:0000256" key="1">
    <source>
        <dbReference type="ARBA" id="ARBA00004273"/>
    </source>
</evidence>
<keyword evidence="8" id="KW-0496">Mitochondrion</keyword>
<dbReference type="OMA" id="MTKFPTF"/>
<dbReference type="GO" id="GO:0045259">
    <property type="term" value="C:proton-transporting ATP synthase complex"/>
    <property type="evidence" value="ECO:0000318"/>
    <property type="project" value="GO_Central"/>
</dbReference>
<name>T1EHE7_HELRO</name>
<keyword evidence="6" id="KW-0999">Mitochondrion inner membrane</keyword>
<comment type="subcellular location">
    <subcellularLocation>
        <location evidence="1">Mitochondrion inner membrane</location>
    </subcellularLocation>
</comment>
<keyword evidence="4" id="KW-0138">CF(0)</keyword>
<evidence type="ECO:0000256" key="8">
    <source>
        <dbReference type="ARBA" id="ARBA00023128"/>
    </source>
</evidence>
<evidence type="ECO:0000256" key="4">
    <source>
        <dbReference type="ARBA" id="ARBA00022547"/>
    </source>
</evidence>
<dbReference type="PANTHER" id="PTHR12441:SF10">
    <property type="entry name" value="ATP SYNTHASE-COUPLING FACTOR 6, MITOCHONDRIAL"/>
    <property type="match status" value="1"/>
</dbReference>
<proteinExistence type="inferred from homology"/>
<dbReference type="GO" id="GO:0015078">
    <property type="term" value="F:proton transmembrane transporter activity"/>
    <property type="evidence" value="ECO:0007669"/>
    <property type="project" value="InterPro"/>
</dbReference>
<evidence type="ECO:0000313" key="11">
    <source>
        <dbReference type="EnsemblMetazoa" id="HelroP127438"/>
    </source>
</evidence>
<dbReference type="eggNOG" id="KOG4634">
    <property type="taxonomic scope" value="Eukaryota"/>
</dbReference>
<evidence type="ECO:0000313" key="10">
    <source>
        <dbReference type="EMBL" id="ESN97157.1"/>
    </source>
</evidence>
<keyword evidence="7" id="KW-0406">Ion transport</keyword>
<dbReference type="EnsemblMetazoa" id="HelroT127438">
    <property type="protein sequence ID" value="HelroP127438"/>
    <property type="gene ID" value="HelroG127438"/>
</dbReference>
<dbReference type="FunFam" id="1.10.246.110:FF:000001">
    <property type="entry name" value="ATP synthase-coupling factor 6, mitochondrial"/>
    <property type="match status" value="1"/>
</dbReference>
<keyword evidence="12" id="KW-1185">Reference proteome</keyword>
<dbReference type="KEGG" id="hro:HELRODRAFT_127438"/>
<dbReference type="RefSeq" id="XP_009024655.1">
    <property type="nucleotide sequence ID" value="XM_009026407.1"/>
</dbReference>
<evidence type="ECO:0000256" key="5">
    <source>
        <dbReference type="ARBA" id="ARBA00022781"/>
    </source>
</evidence>
<evidence type="ECO:0000313" key="12">
    <source>
        <dbReference type="Proteomes" id="UP000015101"/>
    </source>
</evidence>
<dbReference type="Gene3D" id="1.10.246.110">
    <property type="entry name" value="Mitochondrial ATP synthase-coupling factor 6"/>
    <property type="match status" value="1"/>
</dbReference>
<keyword evidence="5" id="KW-0375">Hydrogen ion transport</keyword>
<evidence type="ECO:0000256" key="6">
    <source>
        <dbReference type="ARBA" id="ARBA00022792"/>
    </source>
</evidence>
<reference evidence="12" key="1">
    <citation type="submission" date="2012-12" db="EMBL/GenBank/DDBJ databases">
        <authorList>
            <person name="Hellsten U."/>
            <person name="Grimwood J."/>
            <person name="Chapman J.A."/>
            <person name="Shapiro H."/>
            <person name="Aerts A."/>
            <person name="Otillar R.P."/>
            <person name="Terry A.Y."/>
            <person name="Boore J.L."/>
            <person name="Simakov O."/>
            <person name="Marletaz F."/>
            <person name="Cho S.-J."/>
            <person name="Edsinger-Gonzales E."/>
            <person name="Havlak P."/>
            <person name="Kuo D.-H."/>
            <person name="Larsson T."/>
            <person name="Lv J."/>
            <person name="Arendt D."/>
            <person name="Savage R."/>
            <person name="Osoegawa K."/>
            <person name="de Jong P."/>
            <person name="Lindberg D.R."/>
            <person name="Seaver E.C."/>
            <person name="Weisblat D.A."/>
            <person name="Putnam N.H."/>
            <person name="Grigoriev I.V."/>
            <person name="Rokhsar D.S."/>
        </authorList>
    </citation>
    <scope>NUCLEOTIDE SEQUENCE</scope>
</reference>
<dbReference type="PANTHER" id="PTHR12441">
    <property type="entry name" value="ATP SYNTHASE COUPLING FACTOR 6, MITOCHONDRIAL"/>
    <property type="match status" value="1"/>
</dbReference>
<dbReference type="Pfam" id="PF05511">
    <property type="entry name" value="ATP-synt_F6"/>
    <property type="match status" value="1"/>
</dbReference>
<comment type="similarity">
    <text evidence="2">Belongs to the eukaryotic ATPase subunit F6 family.</text>
</comment>
<dbReference type="STRING" id="6412.T1EHE7"/>
<protein>
    <submittedName>
        <fullName evidence="10 11">Uncharacterized protein</fullName>
    </submittedName>
</protein>
<evidence type="ECO:0000256" key="9">
    <source>
        <dbReference type="ARBA" id="ARBA00023136"/>
    </source>
</evidence>
<dbReference type="EMBL" id="KB097417">
    <property type="protein sequence ID" value="ESN97157.1"/>
    <property type="molecule type" value="Genomic_DNA"/>
</dbReference>
<gene>
    <name evidence="11" type="primary">20195997</name>
    <name evidence="10" type="ORF">HELRODRAFT_127438</name>
</gene>
<reference evidence="10 12" key="2">
    <citation type="journal article" date="2013" name="Nature">
        <title>Insights into bilaterian evolution from three spiralian genomes.</title>
        <authorList>
            <person name="Simakov O."/>
            <person name="Marletaz F."/>
            <person name="Cho S.J."/>
            <person name="Edsinger-Gonzales E."/>
            <person name="Havlak P."/>
            <person name="Hellsten U."/>
            <person name="Kuo D.H."/>
            <person name="Larsson T."/>
            <person name="Lv J."/>
            <person name="Arendt D."/>
            <person name="Savage R."/>
            <person name="Osoegawa K."/>
            <person name="de Jong P."/>
            <person name="Grimwood J."/>
            <person name="Chapman J.A."/>
            <person name="Shapiro H."/>
            <person name="Aerts A."/>
            <person name="Otillar R.P."/>
            <person name="Terry A.Y."/>
            <person name="Boore J.L."/>
            <person name="Grigoriev I.V."/>
            <person name="Lindberg D.R."/>
            <person name="Seaver E.C."/>
            <person name="Weisblat D.A."/>
            <person name="Putnam N.H."/>
            <person name="Rokhsar D.S."/>
        </authorList>
    </citation>
    <scope>NUCLEOTIDE SEQUENCE</scope>
</reference>
<dbReference type="HOGENOM" id="CLU_145649_2_0_1"/>
<dbReference type="OrthoDB" id="8902296at2759"/>
<reference evidence="11" key="3">
    <citation type="submission" date="2015-06" db="UniProtKB">
        <authorList>
            <consortium name="EnsemblMetazoa"/>
        </authorList>
    </citation>
    <scope>IDENTIFICATION</scope>
</reference>
<dbReference type="InParanoid" id="T1EHE7"/>
<sequence>RNIGITAPCLQVAAVATDPIQKLFIDKIRDYANKSKSAGGKLVDATAETEKQLKDELEKLARQYGAKDGVDFNKFPVFSF</sequence>
<accession>T1EHE7</accession>